<reference evidence="1 2" key="1">
    <citation type="submission" date="2018-11" db="EMBL/GenBank/DDBJ databases">
        <authorList>
            <consortium name="Pathogen Informatics"/>
        </authorList>
    </citation>
    <scope>NUCLEOTIDE SEQUENCE [LARGE SCALE GENOMIC DNA]</scope>
</reference>
<evidence type="ECO:0000313" key="2">
    <source>
        <dbReference type="Proteomes" id="UP000050761"/>
    </source>
</evidence>
<proteinExistence type="predicted"/>
<sequence>MSRYTMAALLLLFFINVCPALLWVRFTGILEPLFPIKCLIRVQPSRLQVLMQRIKPALIWSLSWPLCGHLEVKASLSDSVTFCAENVVVPSQKSSAQFVNYRVGTKSLPNGVAADSHQTSNSGRPSQRISFHTTQAIF</sequence>
<evidence type="ECO:0000313" key="3">
    <source>
        <dbReference type="WBParaSite" id="HPBE_0000921501-mRNA-1"/>
    </source>
</evidence>
<protein>
    <submittedName>
        <fullName evidence="3">Secreted protein</fullName>
    </submittedName>
</protein>
<dbReference type="WBParaSite" id="HPBE_0000921501-mRNA-1">
    <property type="protein sequence ID" value="HPBE_0000921501-mRNA-1"/>
    <property type="gene ID" value="HPBE_0000921501"/>
</dbReference>
<gene>
    <name evidence="1" type="ORF">HPBE_LOCUS9216</name>
</gene>
<dbReference type="AlphaFoldDB" id="A0A183FNU5"/>
<dbReference type="EMBL" id="UZAH01026377">
    <property type="protein sequence ID" value="VDO79725.1"/>
    <property type="molecule type" value="Genomic_DNA"/>
</dbReference>
<accession>A0A183FNU5</accession>
<name>A0A183FNU5_HELPZ</name>
<reference evidence="3" key="2">
    <citation type="submission" date="2019-09" db="UniProtKB">
        <authorList>
            <consortium name="WormBaseParasite"/>
        </authorList>
    </citation>
    <scope>IDENTIFICATION</scope>
</reference>
<organism evidence="2 3">
    <name type="scientific">Heligmosomoides polygyrus</name>
    <name type="common">Parasitic roundworm</name>
    <dbReference type="NCBI Taxonomy" id="6339"/>
    <lineage>
        <taxon>Eukaryota</taxon>
        <taxon>Metazoa</taxon>
        <taxon>Ecdysozoa</taxon>
        <taxon>Nematoda</taxon>
        <taxon>Chromadorea</taxon>
        <taxon>Rhabditida</taxon>
        <taxon>Rhabditina</taxon>
        <taxon>Rhabditomorpha</taxon>
        <taxon>Strongyloidea</taxon>
        <taxon>Heligmosomidae</taxon>
        <taxon>Heligmosomoides</taxon>
    </lineage>
</organism>
<keyword evidence="2" id="KW-1185">Reference proteome</keyword>
<evidence type="ECO:0000313" key="1">
    <source>
        <dbReference type="EMBL" id="VDO79725.1"/>
    </source>
</evidence>
<accession>A0A3P8C4R1</accession>
<dbReference type="Proteomes" id="UP000050761">
    <property type="component" value="Unassembled WGS sequence"/>
</dbReference>